<dbReference type="EMBL" id="NDXW01000001">
    <property type="protein sequence ID" value="RDH42409.1"/>
    <property type="molecule type" value="Genomic_DNA"/>
</dbReference>
<protein>
    <submittedName>
        <fullName evidence="4">Amino acid ABC transporter substrate-binding protein</fullName>
    </submittedName>
</protein>
<evidence type="ECO:0000259" key="3">
    <source>
        <dbReference type="Pfam" id="PF00497"/>
    </source>
</evidence>
<dbReference type="PANTHER" id="PTHR35936">
    <property type="entry name" value="MEMBRANE-BOUND LYTIC MUREIN TRANSGLYCOSYLASE F"/>
    <property type="match status" value="1"/>
</dbReference>
<dbReference type="PANTHER" id="PTHR35936:SF25">
    <property type="entry name" value="ABC TRANSPORTER SUBSTRATE-BINDING PROTEIN"/>
    <property type="match status" value="1"/>
</dbReference>
<dbReference type="InterPro" id="IPR001638">
    <property type="entry name" value="Solute-binding_3/MltF_N"/>
</dbReference>
<keyword evidence="5" id="KW-1185">Reference proteome</keyword>
<sequence length="225" mass="25848">MVGKWVSLFVVLFVGPAWSGSGQLVVAATEWAPYSGTELLNKGFSPELFSVAMSRKGYEVDVVILPWSRALKGTYDGTFDALLDVWYSDERAEKMVFSKPYMTNRIKFIKRVDSNIVSTDFADLRHYEIGVVRDYAYEPQFDMSPVLKKSPERTFLVNLYKLVKHRIDLTLEDEFVARFEIAHKAPELQSLVSFLPDPLSENNLYVGWVRLFFNDKQLPHLSGFQ</sequence>
<organism evidence="4 5">
    <name type="scientific">Zooshikella ganghwensis</name>
    <dbReference type="NCBI Taxonomy" id="202772"/>
    <lineage>
        <taxon>Bacteria</taxon>
        <taxon>Pseudomonadati</taxon>
        <taxon>Pseudomonadota</taxon>
        <taxon>Gammaproteobacteria</taxon>
        <taxon>Oceanospirillales</taxon>
        <taxon>Zooshikellaceae</taxon>
        <taxon>Zooshikella</taxon>
    </lineage>
</organism>
<dbReference type="Pfam" id="PF00497">
    <property type="entry name" value="SBP_bac_3"/>
    <property type="match status" value="1"/>
</dbReference>
<evidence type="ECO:0000313" key="4">
    <source>
        <dbReference type="EMBL" id="RDH42409.1"/>
    </source>
</evidence>
<dbReference type="AlphaFoldDB" id="A0A4P9VIW6"/>
<dbReference type="RefSeq" id="WP_094785919.1">
    <property type="nucleotide sequence ID" value="NZ_NDXW01000001.1"/>
</dbReference>
<dbReference type="Gene3D" id="3.40.190.10">
    <property type="entry name" value="Periplasmic binding protein-like II"/>
    <property type="match status" value="2"/>
</dbReference>
<dbReference type="SUPFAM" id="SSF53850">
    <property type="entry name" value="Periplasmic binding protein-like II"/>
    <property type="match status" value="1"/>
</dbReference>
<evidence type="ECO:0000256" key="1">
    <source>
        <dbReference type="ARBA" id="ARBA00010333"/>
    </source>
</evidence>
<proteinExistence type="inferred from homology"/>
<evidence type="ECO:0000256" key="2">
    <source>
        <dbReference type="ARBA" id="ARBA00022729"/>
    </source>
</evidence>
<reference evidence="4 5" key="1">
    <citation type="submission" date="2017-04" db="EMBL/GenBank/DDBJ databases">
        <title>Draft genome sequence of Zooshikella ganghwensis VG4 isolated from Red Sea sediments.</title>
        <authorList>
            <person name="Rehman Z."/>
            <person name="Alam I."/>
            <person name="Kamau A."/>
            <person name="Bajic V."/>
            <person name="Leiknes T."/>
        </authorList>
    </citation>
    <scope>NUCLEOTIDE SEQUENCE [LARGE SCALE GENOMIC DNA]</scope>
    <source>
        <strain evidence="4 5">VG4</strain>
    </source>
</reference>
<name>A0A4P9VIW6_9GAMM</name>
<accession>A0A4P9VIW6</accession>
<feature type="domain" description="Solute-binding protein family 3/N-terminal" evidence="3">
    <location>
        <begin position="29"/>
        <end position="146"/>
    </location>
</feature>
<comment type="caution">
    <text evidence="4">The sequence shown here is derived from an EMBL/GenBank/DDBJ whole genome shotgun (WGS) entry which is preliminary data.</text>
</comment>
<comment type="similarity">
    <text evidence="1">Belongs to the bacterial solute-binding protein 3 family.</text>
</comment>
<keyword evidence="2" id="KW-0732">Signal</keyword>
<evidence type="ECO:0000313" key="5">
    <source>
        <dbReference type="Proteomes" id="UP000257039"/>
    </source>
</evidence>
<dbReference type="Proteomes" id="UP000257039">
    <property type="component" value="Unassembled WGS sequence"/>
</dbReference>
<gene>
    <name evidence="4" type="ORF">B9G39_02545</name>
</gene>